<keyword evidence="7 15" id="KW-0269">Exonuclease</keyword>
<keyword evidence="10 15" id="KW-0238">DNA-binding</keyword>
<dbReference type="SUPFAM" id="SSF52540">
    <property type="entry name" value="P-loop containing nucleoside triphosphate hydrolases"/>
    <property type="match status" value="1"/>
</dbReference>
<feature type="compositionally biased region" description="Pro residues" evidence="17">
    <location>
        <begin position="831"/>
        <end position="858"/>
    </location>
</feature>
<dbReference type="InterPro" id="IPR011604">
    <property type="entry name" value="PDDEXK-like_dom_sf"/>
</dbReference>
<evidence type="ECO:0000259" key="18">
    <source>
        <dbReference type="PROSITE" id="PS51198"/>
    </source>
</evidence>
<protein>
    <recommendedName>
        <fullName evidence="15">RecBCD enzyme subunit RecB</fullName>
        <ecNumber evidence="15">3.1.11.5</ecNumber>
        <ecNumber evidence="15">5.6.2.4</ecNumber>
    </recommendedName>
    <alternativeName>
        <fullName evidence="15">DNA 3'-5' helicase subunit RecB</fullName>
    </alternativeName>
    <alternativeName>
        <fullName evidence="15">Exonuclease V subunit RecB</fullName>
        <shortName evidence="15">ExoV subunit RecB</shortName>
    </alternativeName>
    <alternativeName>
        <fullName evidence="15">Helicase/nuclease RecBCD subunit RecB</fullName>
    </alternativeName>
</protein>
<keyword evidence="8 15" id="KW-0067">ATP-binding</keyword>
<dbReference type="Proteomes" id="UP001611494">
    <property type="component" value="Unassembled WGS sequence"/>
</dbReference>
<keyword evidence="9 15" id="KW-0460">Magnesium</keyword>
<evidence type="ECO:0000313" key="21">
    <source>
        <dbReference type="Proteomes" id="UP001611494"/>
    </source>
</evidence>
<feature type="binding site" evidence="15">
    <location>
        <position position="1017"/>
    </location>
    <ligand>
        <name>Mg(2+)</name>
        <dbReference type="ChEBI" id="CHEBI:18420"/>
    </ligand>
</feature>
<evidence type="ECO:0000256" key="3">
    <source>
        <dbReference type="ARBA" id="ARBA00022741"/>
    </source>
</evidence>
<comment type="function">
    <text evidence="15">A helicase/nuclease that prepares dsDNA breaks (DSB) for recombinational DNA repair. Binds to DSBs and unwinds DNA via a highly rapid and processive ATP-dependent bidirectional helicase activity. Unwinds dsDNA until it encounters a Chi (crossover hotspot instigator) sequence from the 3' direction. Cuts ssDNA a few nucleotides 3' to the Chi site. The properties and activities of the enzyme are changed at Chi. The Chi-altered holoenzyme produces a long 3'-ssDNA overhang and facilitates RecA-binding to the ssDNA for homologous DNA recombination and repair. Holoenzyme degrades any linearized DNA that is unable to undergo homologous recombination. In the holoenzyme this subunit contributes ATPase, 3'-5' helicase, exonuclease activity and loads RecA onto ssDNA.</text>
</comment>
<dbReference type="CDD" id="cd17932">
    <property type="entry name" value="DEXQc_UvrD"/>
    <property type="match status" value="1"/>
</dbReference>
<name>A0ABW7VT42_9NOCA</name>
<feature type="domain" description="UvrD-like helicase ATP-binding" evidence="18">
    <location>
        <begin position="10"/>
        <end position="336"/>
    </location>
</feature>
<evidence type="ECO:0000256" key="13">
    <source>
        <dbReference type="ARBA" id="ARBA00034617"/>
    </source>
</evidence>
<gene>
    <name evidence="15" type="primary">recB</name>
    <name evidence="20" type="ORF">ACH49Z_04695</name>
</gene>
<keyword evidence="4 15" id="KW-0227">DNA damage</keyword>
<comment type="domain">
    <text evidence="15">The C-terminal domain has nuclease activity and interacts with RecD. It interacts with RecA, facilitating its loading onto ssDNA.</text>
</comment>
<keyword evidence="21" id="KW-1185">Reference proteome</keyword>
<keyword evidence="3 15" id="KW-0547">Nucleotide-binding</keyword>
<accession>A0ABW7VT42</accession>
<evidence type="ECO:0000256" key="15">
    <source>
        <dbReference type="HAMAP-Rule" id="MF_01485"/>
    </source>
</evidence>
<keyword evidence="11 15" id="KW-0234">DNA repair</keyword>
<dbReference type="InterPro" id="IPR000212">
    <property type="entry name" value="DNA_helicase_UvrD/REP"/>
</dbReference>
<organism evidence="20 21">
    <name type="scientific">Nocardia testacea</name>
    <dbReference type="NCBI Taxonomy" id="248551"/>
    <lineage>
        <taxon>Bacteria</taxon>
        <taxon>Bacillati</taxon>
        <taxon>Actinomycetota</taxon>
        <taxon>Actinomycetes</taxon>
        <taxon>Mycobacteriales</taxon>
        <taxon>Nocardiaceae</taxon>
        <taxon>Nocardia</taxon>
    </lineage>
</organism>
<dbReference type="EC" id="5.6.2.4" evidence="15"/>
<comment type="catalytic activity">
    <reaction evidence="13 15">
        <text>Couples ATP hydrolysis with the unwinding of duplex DNA by translocating in the 3'-5' direction.</text>
        <dbReference type="EC" id="5.6.2.4"/>
    </reaction>
</comment>
<comment type="cofactor">
    <cofactor evidence="15">
        <name>Mg(2+)</name>
        <dbReference type="ChEBI" id="CHEBI:18420"/>
    </cofactor>
    <text evidence="15">Binds 1 Mg(2+) ion per subunit.</text>
</comment>
<feature type="domain" description="UvrD-like helicase C-terminal" evidence="19">
    <location>
        <begin position="369"/>
        <end position="648"/>
    </location>
</feature>
<dbReference type="HAMAP" id="MF_01485">
    <property type="entry name" value="RecB"/>
    <property type="match status" value="1"/>
</dbReference>
<comment type="domain">
    <text evidence="15">The N-terminal DNA-binding domain is a ssDNA-dependent ATPase and has ATP-dependent 3'-5' helicase function. This domain interacts with RecC.</text>
</comment>
<feature type="region of interest" description="Disordered" evidence="17">
    <location>
        <begin position="824"/>
        <end position="865"/>
    </location>
</feature>
<comment type="caution">
    <text evidence="20">The sequence shown here is derived from an EMBL/GenBank/DDBJ whole genome shotgun (WGS) entry which is preliminary data.</text>
</comment>
<feature type="binding site" evidence="16">
    <location>
        <begin position="31"/>
        <end position="38"/>
    </location>
    <ligand>
        <name>ATP</name>
        <dbReference type="ChEBI" id="CHEBI:30616"/>
    </ligand>
</feature>
<dbReference type="EC" id="3.1.11.5" evidence="15"/>
<comment type="miscellaneous">
    <text evidence="15">In the RecBCD complex, RecB has a slow 3'-5' helicase, an exonuclease activity and loads RecA onto ssDNA, RecD has a fast 5'-3' helicase activity, while RecC stimulates the ATPase and processivity of the RecB helicase and contributes to recognition of the Chi site.</text>
</comment>
<comment type="catalytic activity">
    <reaction evidence="14 15">
        <text>ATP + H2O = ADP + phosphate + H(+)</text>
        <dbReference type="Rhea" id="RHEA:13065"/>
        <dbReference type="ChEBI" id="CHEBI:15377"/>
        <dbReference type="ChEBI" id="CHEBI:15378"/>
        <dbReference type="ChEBI" id="CHEBI:30616"/>
        <dbReference type="ChEBI" id="CHEBI:43474"/>
        <dbReference type="ChEBI" id="CHEBI:456216"/>
        <dbReference type="EC" id="5.6.2.4"/>
    </reaction>
</comment>
<dbReference type="InterPro" id="IPR038726">
    <property type="entry name" value="PDDEXK_AddAB-type"/>
</dbReference>
<evidence type="ECO:0000313" key="20">
    <source>
        <dbReference type="EMBL" id="MFI2229130.1"/>
    </source>
</evidence>
<evidence type="ECO:0000256" key="6">
    <source>
        <dbReference type="ARBA" id="ARBA00022806"/>
    </source>
</evidence>
<keyword evidence="1 15" id="KW-0540">Nuclease</keyword>
<comment type="subunit">
    <text evidence="15">Heterotrimer of RecB, RecC and RecD. All subunits contribute to DNA-binding. Interacts with RecA.</text>
</comment>
<dbReference type="RefSeq" id="WP_397059805.1">
    <property type="nucleotide sequence ID" value="NZ_JBIRYL010000001.1"/>
</dbReference>
<keyword evidence="6 15" id="KW-0347">Helicase</keyword>
<evidence type="ECO:0000256" key="11">
    <source>
        <dbReference type="ARBA" id="ARBA00023204"/>
    </source>
</evidence>
<evidence type="ECO:0000259" key="19">
    <source>
        <dbReference type="PROSITE" id="PS51217"/>
    </source>
</evidence>
<dbReference type="Gene3D" id="3.40.50.300">
    <property type="entry name" value="P-loop containing nucleotide triphosphate hydrolases"/>
    <property type="match status" value="3"/>
</dbReference>
<proteinExistence type="inferred from homology"/>
<evidence type="ECO:0000256" key="16">
    <source>
        <dbReference type="PROSITE-ProRule" id="PRU00560"/>
    </source>
</evidence>
<dbReference type="Pfam" id="PF12705">
    <property type="entry name" value="PDDEXK_1"/>
    <property type="match status" value="1"/>
</dbReference>
<keyword evidence="2 15" id="KW-0479">Metal-binding</keyword>
<feature type="binding site" evidence="15">
    <location>
        <position position="1003"/>
    </location>
    <ligand>
        <name>Mg(2+)</name>
        <dbReference type="ChEBI" id="CHEBI:18420"/>
    </ligand>
</feature>
<dbReference type="PROSITE" id="PS51198">
    <property type="entry name" value="UVRD_HELICASE_ATP_BIND"/>
    <property type="match status" value="1"/>
</dbReference>
<dbReference type="PROSITE" id="PS51217">
    <property type="entry name" value="UVRD_HELICASE_CTER"/>
    <property type="match status" value="1"/>
</dbReference>
<dbReference type="InterPro" id="IPR014016">
    <property type="entry name" value="UvrD-like_ATP-bd"/>
</dbReference>
<comment type="similarity">
    <text evidence="15">Belongs to the helicase family. UvrD subfamily.</text>
</comment>
<evidence type="ECO:0000256" key="4">
    <source>
        <dbReference type="ARBA" id="ARBA00022763"/>
    </source>
</evidence>
<sequence length="1119" mass="119480">MTITAPAPPAEPGNVFELCGPLPQGTTVLEASAGTGKTYAIVGLAVRYVAEAGVDISRLLLVTFSRAATQELRMRTRDRFVAVAAALADPEAARVSSDELIRHLAAADPAAVRARRTRLRAALSDFDAGVIATTHSFCQRMLAELGLAGDLEPGARLVEEADDLVRTVVDDLYLSRFARTAAPFSVKQAQRFALAAVRDRQARLAPDTDEASAQRVAFAAAVRAETERRKRLAGVRDFDDLLVLLRDILADPARGPAACRRIRDRYQVVLVDEFQDTDPLQWEILRRAFHGHHPLVLVGDPKQAIYAFRGAEVLSYLDAVAHATARRELTTNRRSDAGLLAALEHLLGGAALGHDEIVVPAVTPTQPWSRLRGPAELITPLRLRCLPRTGAGPRGASGFPNIHRQRARVAADVAADIVALLESGSVVTDSPGTRAGQSGPDGTGGDSRERVVGPGDIAVLVRTHTQLEVVRAALERAGVPVVLAGGSSIFATRSATDWLWVLRALEQPHRADRVRLAALTPLFGYTAAEIDTGGADLVGRVSADLRDAARLFARAGFAAVFDELATGTRLAPRLLAVEHGERRLTDIRHIAQLLDEVSVTEGLGLTALTRWLADRVREPASGSVPGRSRRLDRDIAAVQIATVHASKGLEFPVVYLPFAWDSSADPKPATLLMHEDGVRVLDIGGPDAPGYPARKERADSESAGEELRLCYVALTRACCQVVAWWAPSFGTATAPLHRLLFGRAPGTGQPSARAAVPEDTAVVELLRARAAGAGESISVTAADPAADPPVYRPPADALPGAVAVAVFDREIDEHWRRTSYSALTAAAHSPVPEPDATEPPGPGDEPEAPAPLAEPEPGAPSLMNELPYGAEFGTLVHGVLERVDTGAPDLVAEVRARCTEAIGEMLSTADPELLTTALVEVLRTPIGFGALADIAGRDRLCELEFELPLAGGDLPAGASATLGRIAAAVRTHLPPGDEFHTYADELDTLEDVPLRGYLTGSIDAVLRTPDRRYVIVDYKTNRLGTGDLTVAHYTRDRMAAEMVRSHYPLQALLYSVALHRYLRWRLPGYDPAVHLGGIRYLFVRGMIGPGTPAGAGVFDWTPPPGLIVALSDLLAGGAR</sequence>
<dbReference type="SUPFAM" id="SSF52980">
    <property type="entry name" value="Restriction endonuclease-like"/>
    <property type="match status" value="1"/>
</dbReference>
<evidence type="ECO:0000256" key="12">
    <source>
        <dbReference type="ARBA" id="ARBA00023235"/>
    </source>
</evidence>
<evidence type="ECO:0000256" key="17">
    <source>
        <dbReference type="SAM" id="MobiDB-lite"/>
    </source>
</evidence>
<dbReference type="InterPro" id="IPR014017">
    <property type="entry name" value="DNA_helicase_UvrD-like_C"/>
</dbReference>
<dbReference type="Pfam" id="PF00580">
    <property type="entry name" value="UvrD-helicase"/>
    <property type="match status" value="1"/>
</dbReference>
<evidence type="ECO:0000256" key="10">
    <source>
        <dbReference type="ARBA" id="ARBA00023125"/>
    </source>
</evidence>
<evidence type="ECO:0000256" key="5">
    <source>
        <dbReference type="ARBA" id="ARBA00022801"/>
    </source>
</evidence>
<dbReference type="CDD" id="cd22352">
    <property type="entry name" value="RecB_C-like"/>
    <property type="match status" value="1"/>
</dbReference>
<dbReference type="PANTHER" id="PTHR11070">
    <property type="entry name" value="UVRD / RECB / PCRA DNA HELICASE FAMILY MEMBER"/>
    <property type="match status" value="1"/>
</dbReference>
<dbReference type="Gene3D" id="3.90.320.10">
    <property type="match status" value="1"/>
</dbReference>
<feature type="binding site" evidence="15">
    <location>
        <position position="877"/>
    </location>
    <ligand>
        <name>Mg(2+)</name>
        <dbReference type="ChEBI" id="CHEBI:18420"/>
    </ligand>
</feature>
<feature type="region of interest" description="DNA-binding and helicase activity, interacts with RecC" evidence="15">
    <location>
        <begin position="1"/>
        <end position="778"/>
    </location>
</feature>
<feature type="active site" description="For nuclease activity" evidence="15">
    <location>
        <position position="1017"/>
    </location>
</feature>
<dbReference type="Gene3D" id="1.10.486.10">
    <property type="entry name" value="PCRA, domain 4"/>
    <property type="match status" value="1"/>
</dbReference>
<dbReference type="EMBL" id="JBIRYL010000001">
    <property type="protein sequence ID" value="MFI2229130.1"/>
    <property type="molecule type" value="Genomic_DNA"/>
</dbReference>
<dbReference type="Pfam" id="PF13361">
    <property type="entry name" value="UvrD_C"/>
    <property type="match status" value="1"/>
</dbReference>
<keyword evidence="5 15" id="KW-0378">Hydrolase</keyword>
<feature type="region of interest" description="Disordered" evidence="17">
    <location>
        <begin position="428"/>
        <end position="450"/>
    </location>
</feature>
<evidence type="ECO:0000256" key="14">
    <source>
        <dbReference type="ARBA" id="ARBA00048988"/>
    </source>
</evidence>
<evidence type="ECO:0000256" key="7">
    <source>
        <dbReference type="ARBA" id="ARBA00022839"/>
    </source>
</evidence>
<comment type="catalytic activity">
    <reaction evidence="15">
        <text>Exonucleolytic cleavage (in the presence of ATP) in either 5'- to 3'- or 3'- to 5'-direction to yield 5'-phosphooligonucleotides.</text>
        <dbReference type="EC" id="3.1.11.5"/>
    </reaction>
</comment>
<dbReference type="InterPro" id="IPR011335">
    <property type="entry name" value="Restrct_endonuc-II-like"/>
</dbReference>
<evidence type="ECO:0000256" key="1">
    <source>
        <dbReference type="ARBA" id="ARBA00022722"/>
    </source>
</evidence>
<dbReference type="PANTHER" id="PTHR11070:SF23">
    <property type="entry name" value="RECBCD ENZYME SUBUNIT RECB"/>
    <property type="match status" value="1"/>
</dbReference>
<keyword evidence="12 15" id="KW-0413">Isomerase</keyword>
<evidence type="ECO:0000256" key="9">
    <source>
        <dbReference type="ARBA" id="ARBA00022842"/>
    </source>
</evidence>
<evidence type="ECO:0000256" key="8">
    <source>
        <dbReference type="ARBA" id="ARBA00022840"/>
    </source>
</evidence>
<evidence type="ECO:0000256" key="2">
    <source>
        <dbReference type="ARBA" id="ARBA00022723"/>
    </source>
</evidence>
<dbReference type="InterPro" id="IPR004586">
    <property type="entry name" value="RecB"/>
</dbReference>
<feature type="region of interest" description="Nuclease activity, interacts with RecD and RecA" evidence="15">
    <location>
        <begin position="814"/>
        <end position="1119"/>
    </location>
</feature>
<reference evidence="20 21" key="1">
    <citation type="submission" date="2024-10" db="EMBL/GenBank/DDBJ databases">
        <title>The Natural Products Discovery Center: Release of the First 8490 Sequenced Strains for Exploring Actinobacteria Biosynthetic Diversity.</title>
        <authorList>
            <person name="Kalkreuter E."/>
            <person name="Kautsar S.A."/>
            <person name="Yang D."/>
            <person name="Bader C.D."/>
            <person name="Teijaro C.N."/>
            <person name="Fluegel L."/>
            <person name="Davis C.M."/>
            <person name="Simpson J.R."/>
            <person name="Lauterbach L."/>
            <person name="Steele A.D."/>
            <person name="Gui C."/>
            <person name="Meng S."/>
            <person name="Li G."/>
            <person name="Viehrig K."/>
            <person name="Ye F."/>
            <person name="Su P."/>
            <person name="Kiefer A.F."/>
            <person name="Nichols A."/>
            <person name="Cepeda A.J."/>
            <person name="Yan W."/>
            <person name="Fan B."/>
            <person name="Jiang Y."/>
            <person name="Adhikari A."/>
            <person name="Zheng C.-J."/>
            <person name="Schuster L."/>
            <person name="Cowan T.M."/>
            <person name="Smanski M.J."/>
            <person name="Chevrette M.G."/>
            <person name="De Carvalho L.P.S."/>
            <person name="Shen B."/>
        </authorList>
    </citation>
    <scope>NUCLEOTIDE SEQUENCE [LARGE SCALE GENOMIC DNA]</scope>
    <source>
        <strain evidence="20 21">NPDC019377</strain>
    </source>
</reference>
<dbReference type="InterPro" id="IPR027417">
    <property type="entry name" value="P-loop_NTPase"/>
</dbReference>